<name>A0A9W7DN89_9STRA</name>
<dbReference type="Proteomes" id="UP001165122">
    <property type="component" value="Unassembled WGS sequence"/>
</dbReference>
<evidence type="ECO:0000313" key="1">
    <source>
        <dbReference type="EMBL" id="GMH48380.1"/>
    </source>
</evidence>
<gene>
    <name evidence="1" type="ORF">TrLO_g4527</name>
</gene>
<reference evidence="2" key="1">
    <citation type="journal article" date="2023" name="Commun. Biol.">
        <title>Genome analysis of Parmales, the sister group of diatoms, reveals the evolutionary specialization of diatoms from phago-mixotrophs to photoautotrophs.</title>
        <authorList>
            <person name="Ban H."/>
            <person name="Sato S."/>
            <person name="Yoshikawa S."/>
            <person name="Yamada K."/>
            <person name="Nakamura Y."/>
            <person name="Ichinomiya M."/>
            <person name="Sato N."/>
            <person name="Blanc-Mathieu R."/>
            <person name="Endo H."/>
            <person name="Kuwata A."/>
            <person name="Ogata H."/>
        </authorList>
    </citation>
    <scope>NUCLEOTIDE SEQUENCE [LARGE SCALE GENOMIC DNA]</scope>
    <source>
        <strain evidence="2">NIES 3700</strain>
    </source>
</reference>
<proteinExistence type="predicted"/>
<comment type="caution">
    <text evidence="1">The sequence shown here is derived from an EMBL/GenBank/DDBJ whole genome shotgun (WGS) entry which is preliminary data.</text>
</comment>
<dbReference type="EMBL" id="BRXW01000367">
    <property type="protein sequence ID" value="GMH48380.1"/>
    <property type="molecule type" value="Genomic_DNA"/>
</dbReference>
<accession>A0A9W7DN89</accession>
<dbReference type="AlphaFoldDB" id="A0A9W7DN89"/>
<evidence type="ECO:0000313" key="2">
    <source>
        <dbReference type="Proteomes" id="UP001165122"/>
    </source>
</evidence>
<organism evidence="1 2">
    <name type="scientific">Triparma laevis f. longispina</name>
    <dbReference type="NCBI Taxonomy" id="1714387"/>
    <lineage>
        <taxon>Eukaryota</taxon>
        <taxon>Sar</taxon>
        <taxon>Stramenopiles</taxon>
        <taxon>Ochrophyta</taxon>
        <taxon>Bolidophyceae</taxon>
        <taxon>Parmales</taxon>
        <taxon>Triparmaceae</taxon>
        <taxon>Triparma</taxon>
    </lineage>
</organism>
<protein>
    <submittedName>
        <fullName evidence="1">Uncharacterized protein</fullName>
    </submittedName>
</protein>
<keyword evidence="2" id="KW-1185">Reference proteome</keyword>
<sequence length="148" mass="16931">MTNSKSTALYVLSSPEANLYYENCNADLKFESEKVKLMDNIAQFYTDEEDPMITSGLGLIAGIEMKEAIPFRNFLRLSARHKISKASSTRRKAIFIVYAWIDGVDNDFIPFEFRVKYKKTKGCVDDDQLKKRRGCASVRELIGGKENR</sequence>